<dbReference type="eggNOG" id="KOG0017">
    <property type="taxonomic scope" value="Eukaryota"/>
</dbReference>
<evidence type="ECO:0000256" key="1">
    <source>
        <dbReference type="SAM" id="MobiDB-lite"/>
    </source>
</evidence>
<reference evidence="3" key="1">
    <citation type="submission" date="2016-11" db="UniProtKB">
        <authorList>
            <consortium name="WormBaseParasite"/>
        </authorList>
    </citation>
    <scope>IDENTIFICATION</scope>
</reference>
<name>A0A1I7UTF3_9PELO</name>
<proteinExistence type="predicted"/>
<evidence type="ECO:0000313" key="2">
    <source>
        <dbReference type="Proteomes" id="UP000095282"/>
    </source>
</evidence>
<dbReference type="Proteomes" id="UP000095282">
    <property type="component" value="Unplaced"/>
</dbReference>
<sequence>MENRSGKISLEAEYFLRQYVLEAKSSDYKVPTRKKLWDTVRTILIQLKGLGQETEMLNNLVVKKFSYAIQEDIYKAKLELNDDLLSKSYQEDRKNKKDKKKEKTSSNDSEETQRKKPDCLFCDKPQYSSKCKKITDINERVKILTEKKACKGCYGTDPKHEKSECNKQYWCKNECKDKQID</sequence>
<accession>A0A1I7UTF3</accession>
<dbReference type="AlphaFoldDB" id="A0A1I7UTF3"/>
<protein>
    <submittedName>
        <fullName evidence="3">MYND-type domain-containing protein</fullName>
    </submittedName>
</protein>
<organism evidence="2 3">
    <name type="scientific">Caenorhabditis tropicalis</name>
    <dbReference type="NCBI Taxonomy" id="1561998"/>
    <lineage>
        <taxon>Eukaryota</taxon>
        <taxon>Metazoa</taxon>
        <taxon>Ecdysozoa</taxon>
        <taxon>Nematoda</taxon>
        <taxon>Chromadorea</taxon>
        <taxon>Rhabditida</taxon>
        <taxon>Rhabditina</taxon>
        <taxon>Rhabditomorpha</taxon>
        <taxon>Rhabditoidea</taxon>
        <taxon>Rhabditidae</taxon>
        <taxon>Peloderinae</taxon>
        <taxon>Caenorhabditis</taxon>
    </lineage>
</organism>
<keyword evidence="2" id="KW-1185">Reference proteome</keyword>
<feature type="region of interest" description="Disordered" evidence="1">
    <location>
        <begin position="89"/>
        <end position="113"/>
    </location>
</feature>
<evidence type="ECO:0000313" key="3">
    <source>
        <dbReference type="WBParaSite" id="Csp11.Scaffold630.g19172.t1"/>
    </source>
</evidence>
<dbReference type="WBParaSite" id="Csp11.Scaffold630.g19172.t1">
    <property type="protein sequence ID" value="Csp11.Scaffold630.g19172.t1"/>
    <property type="gene ID" value="Csp11.Scaffold630.g19172"/>
</dbReference>